<organism evidence="1 2">
    <name type="scientific">Shewanella psychromarinicola</name>
    <dbReference type="NCBI Taxonomy" id="2487742"/>
    <lineage>
        <taxon>Bacteria</taxon>
        <taxon>Pseudomonadati</taxon>
        <taxon>Pseudomonadota</taxon>
        <taxon>Gammaproteobacteria</taxon>
        <taxon>Alteromonadales</taxon>
        <taxon>Shewanellaceae</taxon>
        <taxon>Shewanella</taxon>
    </lineage>
</organism>
<dbReference type="RefSeq" id="WP_124014301.1">
    <property type="nucleotide sequence ID" value="NZ_JAKIKZ010000086.1"/>
</dbReference>
<reference evidence="2" key="1">
    <citation type="submission" date="2018-11" db="EMBL/GenBank/DDBJ databases">
        <title>Shewanella sp. R106.</title>
        <authorList>
            <person name="Hwang Y.J."/>
            <person name="Hwang C.Y."/>
        </authorList>
    </citation>
    <scope>NUCLEOTIDE SEQUENCE [LARGE SCALE GENOMIC DNA]</scope>
    <source>
        <strain evidence="2">R106</strain>
    </source>
</reference>
<dbReference type="OrthoDB" id="6402377at2"/>
<evidence type="ECO:0000313" key="1">
    <source>
        <dbReference type="EMBL" id="RPA22453.1"/>
    </source>
</evidence>
<dbReference type="Proteomes" id="UP000278855">
    <property type="component" value="Unassembled WGS sequence"/>
</dbReference>
<evidence type="ECO:0000313" key="2">
    <source>
        <dbReference type="Proteomes" id="UP000278855"/>
    </source>
</evidence>
<protein>
    <submittedName>
        <fullName evidence="1">Uncharacterized protein</fullName>
    </submittedName>
</protein>
<name>A0A3N4D9A0_9GAMM</name>
<sequence length="156" mass="17980">MFDNLDFKTVTSLGRSGSNDLISITHNDSGSKNELMFRLSKEVMDKSGFAYRDKVIIQFAQDDTICRIIKSDEQGSVTLSKQVQKNPFSASVIRLIFKYGLPNFLEKESKKDGKKYEKVKYVHEDNMIQYDPDFGQVTFKLKLDEKDDMAKENEEV</sequence>
<accession>A0A3N4D9A0</accession>
<comment type="caution">
    <text evidence="1">The sequence shown here is derived from an EMBL/GenBank/DDBJ whole genome shotgun (WGS) entry which is preliminary data.</text>
</comment>
<dbReference type="AlphaFoldDB" id="A0A3N4D9A0"/>
<proteinExistence type="predicted"/>
<dbReference type="EMBL" id="RKKB01000040">
    <property type="protein sequence ID" value="RPA22453.1"/>
    <property type="molecule type" value="Genomic_DNA"/>
</dbReference>
<gene>
    <name evidence="1" type="ORF">EGC77_22005</name>
</gene>